<dbReference type="InterPro" id="IPR058163">
    <property type="entry name" value="LysR-type_TF_proteobact-type"/>
</dbReference>
<evidence type="ECO:0000259" key="5">
    <source>
        <dbReference type="PROSITE" id="PS50931"/>
    </source>
</evidence>
<dbReference type="AlphaFoldDB" id="A0A4R1G2D7"/>
<dbReference type="Pfam" id="PF00126">
    <property type="entry name" value="HTH_1"/>
    <property type="match status" value="1"/>
</dbReference>
<comment type="caution">
    <text evidence="6">The sequence shown here is derived from an EMBL/GenBank/DDBJ whole genome shotgun (WGS) entry which is preliminary data.</text>
</comment>
<keyword evidence="2" id="KW-0805">Transcription regulation</keyword>
<evidence type="ECO:0000256" key="3">
    <source>
        <dbReference type="ARBA" id="ARBA00023125"/>
    </source>
</evidence>
<sequence length="297" mass="34162">MYDFRNMLIFIKVVETGSMTKAAEQLMMTSPAVTQAIKKLEQQLAIKLFHRTTRKLSLTEAGEVFYQHIAHLQQQADNAINAIDALRHKPMGQLNIACVTGFVDSLLMQTFKKILAQYPAMNLNLYFEDKLIDLVEQRIDIALRVGKNSLQNNMIAKHLFDIEMVICASPDYLAQQALPNNLDELAALDWINFRHQSQMSIHFQRGQQQTTITPNYRVQCNSVYNSRSLTLNGFGVSMQPKLDVQAHLQQGNLIQLCAEWKLPLYPLYLVRLQRIQSEKMRIICELIEQYFAQLKTA</sequence>
<accession>A0A4R1G2D7</accession>
<dbReference type="RefSeq" id="WP_132690926.1">
    <property type="nucleotide sequence ID" value="NZ_SMFT01000003.1"/>
</dbReference>
<gene>
    <name evidence="6" type="ORF">EV694_1430</name>
</gene>
<dbReference type="EMBL" id="SMFT01000003">
    <property type="protein sequence ID" value="TCJ97841.1"/>
    <property type="molecule type" value="Genomic_DNA"/>
</dbReference>
<dbReference type="GO" id="GO:0006351">
    <property type="term" value="P:DNA-templated transcription"/>
    <property type="evidence" value="ECO:0007669"/>
    <property type="project" value="TreeGrafter"/>
</dbReference>
<dbReference type="SUPFAM" id="SSF46785">
    <property type="entry name" value="Winged helix' DNA-binding domain"/>
    <property type="match status" value="1"/>
</dbReference>
<dbReference type="InterPro" id="IPR005119">
    <property type="entry name" value="LysR_subst-bd"/>
</dbReference>
<organism evidence="6 7">
    <name type="scientific">Volucribacter psittacicida</name>
    <dbReference type="NCBI Taxonomy" id="203482"/>
    <lineage>
        <taxon>Bacteria</taxon>
        <taxon>Pseudomonadati</taxon>
        <taxon>Pseudomonadota</taxon>
        <taxon>Gammaproteobacteria</taxon>
        <taxon>Pasteurellales</taxon>
        <taxon>Pasteurellaceae</taxon>
        <taxon>Volucribacter</taxon>
    </lineage>
</organism>
<dbReference type="GO" id="GO:0003700">
    <property type="term" value="F:DNA-binding transcription factor activity"/>
    <property type="evidence" value="ECO:0007669"/>
    <property type="project" value="InterPro"/>
</dbReference>
<evidence type="ECO:0000256" key="4">
    <source>
        <dbReference type="ARBA" id="ARBA00023163"/>
    </source>
</evidence>
<evidence type="ECO:0000256" key="2">
    <source>
        <dbReference type="ARBA" id="ARBA00023015"/>
    </source>
</evidence>
<dbReference type="GO" id="GO:0043565">
    <property type="term" value="F:sequence-specific DNA binding"/>
    <property type="evidence" value="ECO:0007669"/>
    <property type="project" value="TreeGrafter"/>
</dbReference>
<dbReference type="InterPro" id="IPR000847">
    <property type="entry name" value="LysR_HTH_N"/>
</dbReference>
<protein>
    <submittedName>
        <fullName evidence="6">LysR family transcriptional regulator</fullName>
    </submittedName>
</protein>
<evidence type="ECO:0000313" key="6">
    <source>
        <dbReference type="EMBL" id="TCJ97841.1"/>
    </source>
</evidence>
<dbReference type="Pfam" id="PF03466">
    <property type="entry name" value="LysR_substrate"/>
    <property type="match status" value="1"/>
</dbReference>
<dbReference type="OrthoDB" id="8678019at2"/>
<dbReference type="Gene3D" id="1.10.10.10">
    <property type="entry name" value="Winged helix-like DNA-binding domain superfamily/Winged helix DNA-binding domain"/>
    <property type="match status" value="1"/>
</dbReference>
<dbReference type="CDD" id="cd08422">
    <property type="entry name" value="PBP2_CrgA_like"/>
    <property type="match status" value="1"/>
</dbReference>
<dbReference type="InterPro" id="IPR036390">
    <property type="entry name" value="WH_DNA-bd_sf"/>
</dbReference>
<dbReference type="InterPro" id="IPR036388">
    <property type="entry name" value="WH-like_DNA-bd_sf"/>
</dbReference>
<keyword evidence="3" id="KW-0238">DNA-binding</keyword>
<dbReference type="FunFam" id="1.10.10.10:FF:000001">
    <property type="entry name" value="LysR family transcriptional regulator"/>
    <property type="match status" value="1"/>
</dbReference>
<dbReference type="SUPFAM" id="SSF53850">
    <property type="entry name" value="Periplasmic binding protein-like II"/>
    <property type="match status" value="1"/>
</dbReference>
<reference evidence="6 7" key="1">
    <citation type="submission" date="2019-03" db="EMBL/GenBank/DDBJ databases">
        <title>Genomic Encyclopedia of Type Strains, Phase IV (KMG-IV): sequencing the most valuable type-strain genomes for metagenomic binning, comparative biology and taxonomic classification.</title>
        <authorList>
            <person name="Goeker M."/>
        </authorList>
    </citation>
    <scope>NUCLEOTIDE SEQUENCE [LARGE SCALE GENOMIC DNA]</scope>
    <source>
        <strain evidence="6 7">DSM 15534</strain>
    </source>
</reference>
<feature type="domain" description="HTH lysR-type" evidence="5">
    <location>
        <begin position="1"/>
        <end position="59"/>
    </location>
</feature>
<evidence type="ECO:0000256" key="1">
    <source>
        <dbReference type="ARBA" id="ARBA00009437"/>
    </source>
</evidence>
<dbReference type="PANTHER" id="PTHR30537:SF30">
    <property type="entry name" value="TRANSCRIPTIONAL REGULATOR-RELATED"/>
    <property type="match status" value="1"/>
</dbReference>
<comment type="similarity">
    <text evidence="1">Belongs to the LysR transcriptional regulatory family.</text>
</comment>
<keyword evidence="7" id="KW-1185">Reference proteome</keyword>
<dbReference type="PANTHER" id="PTHR30537">
    <property type="entry name" value="HTH-TYPE TRANSCRIPTIONAL REGULATOR"/>
    <property type="match status" value="1"/>
</dbReference>
<keyword evidence="4" id="KW-0804">Transcription</keyword>
<proteinExistence type="inferred from homology"/>
<dbReference type="PROSITE" id="PS50931">
    <property type="entry name" value="HTH_LYSR"/>
    <property type="match status" value="1"/>
</dbReference>
<dbReference type="Proteomes" id="UP000294702">
    <property type="component" value="Unassembled WGS sequence"/>
</dbReference>
<dbReference type="Gene3D" id="3.40.190.290">
    <property type="match status" value="1"/>
</dbReference>
<evidence type="ECO:0000313" key="7">
    <source>
        <dbReference type="Proteomes" id="UP000294702"/>
    </source>
</evidence>
<name>A0A4R1G2D7_9PAST</name>
<dbReference type="PRINTS" id="PR00039">
    <property type="entry name" value="HTHLYSR"/>
</dbReference>